<sequence>MPTFRFQAPLEELFLGEWFMIRSSNGFRKDKRNVRCQYTATASHIEDEAFYQTVNSDTVKSVVGKDTACEGNVGVYSWQGKGLLRVASARWEDWMLVFAHQSIFTSAAINLMCRSQDGLNEEDMRLVEGWLSSVAENKFRQIVSNLADIKQE</sequence>
<evidence type="ECO:0000313" key="1">
    <source>
        <dbReference type="EMBL" id="KAF2464154.1"/>
    </source>
</evidence>
<protein>
    <submittedName>
        <fullName evidence="1">Uncharacterized protein</fullName>
    </submittedName>
</protein>
<organism evidence="1 2">
    <name type="scientific">Lindgomyces ingoldianus</name>
    <dbReference type="NCBI Taxonomy" id="673940"/>
    <lineage>
        <taxon>Eukaryota</taxon>
        <taxon>Fungi</taxon>
        <taxon>Dikarya</taxon>
        <taxon>Ascomycota</taxon>
        <taxon>Pezizomycotina</taxon>
        <taxon>Dothideomycetes</taxon>
        <taxon>Pleosporomycetidae</taxon>
        <taxon>Pleosporales</taxon>
        <taxon>Lindgomycetaceae</taxon>
        <taxon>Lindgomyces</taxon>
    </lineage>
</organism>
<keyword evidence="2" id="KW-1185">Reference proteome</keyword>
<reference evidence="1" key="1">
    <citation type="journal article" date="2020" name="Stud. Mycol.">
        <title>101 Dothideomycetes genomes: a test case for predicting lifestyles and emergence of pathogens.</title>
        <authorList>
            <person name="Haridas S."/>
            <person name="Albert R."/>
            <person name="Binder M."/>
            <person name="Bloem J."/>
            <person name="Labutti K."/>
            <person name="Salamov A."/>
            <person name="Andreopoulos B."/>
            <person name="Baker S."/>
            <person name="Barry K."/>
            <person name="Bills G."/>
            <person name="Bluhm B."/>
            <person name="Cannon C."/>
            <person name="Castanera R."/>
            <person name="Culley D."/>
            <person name="Daum C."/>
            <person name="Ezra D."/>
            <person name="Gonzalez J."/>
            <person name="Henrissat B."/>
            <person name="Kuo A."/>
            <person name="Liang C."/>
            <person name="Lipzen A."/>
            <person name="Lutzoni F."/>
            <person name="Magnuson J."/>
            <person name="Mondo S."/>
            <person name="Nolan M."/>
            <person name="Ohm R."/>
            <person name="Pangilinan J."/>
            <person name="Park H.-J."/>
            <person name="Ramirez L."/>
            <person name="Alfaro M."/>
            <person name="Sun H."/>
            <person name="Tritt A."/>
            <person name="Yoshinaga Y."/>
            <person name="Zwiers L.-H."/>
            <person name="Turgeon B."/>
            <person name="Goodwin S."/>
            <person name="Spatafora J."/>
            <person name="Crous P."/>
            <person name="Grigoriev I."/>
        </authorList>
    </citation>
    <scope>NUCLEOTIDE SEQUENCE</scope>
    <source>
        <strain evidence="1">ATCC 200398</strain>
    </source>
</reference>
<dbReference type="Proteomes" id="UP000799755">
    <property type="component" value="Unassembled WGS sequence"/>
</dbReference>
<gene>
    <name evidence="1" type="ORF">BDR25DRAFT_243076</name>
</gene>
<proteinExistence type="predicted"/>
<dbReference type="EMBL" id="MU003539">
    <property type="protein sequence ID" value="KAF2464154.1"/>
    <property type="molecule type" value="Genomic_DNA"/>
</dbReference>
<accession>A0ACB6QB48</accession>
<comment type="caution">
    <text evidence="1">The sequence shown here is derived from an EMBL/GenBank/DDBJ whole genome shotgun (WGS) entry which is preliminary data.</text>
</comment>
<name>A0ACB6QB48_9PLEO</name>
<evidence type="ECO:0000313" key="2">
    <source>
        <dbReference type="Proteomes" id="UP000799755"/>
    </source>
</evidence>